<evidence type="ECO:0000313" key="2">
    <source>
        <dbReference type="Proteomes" id="UP001062846"/>
    </source>
</evidence>
<proteinExistence type="predicted"/>
<dbReference type="Proteomes" id="UP001062846">
    <property type="component" value="Chromosome 1"/>
</dbReference>
<name>A0ACC0Q0S2_RHOML</name>
<gene>
    <name evidence="1" type="ORF">RHMOL_Rhmol01G0111500</name>
</gene>
<organism evidence="1 2">
    <name type="scientific">Rhododendron molle</name>
    <name type="common">Chinese azalea</name>
    <name type="synonym">Azalea mollis</name>
    <dbReference type="NCBI Taxonomy" id="49168"/>
    <lineage>
        <taxon>Eukaryota</taxon>
        <taxon>Viridiplantae</taxon>
        <taxon>Streptophyta</taxon>
        <taxon>Embryophyta</taxon>
        <taxon>Tracheophyta</taxon>
        <taxon>Spermatophyta</taxon>
        <taxon>Magnoliopsida</taxon>
        <taxon>eudicotyledons</taxon>
        <taxon>Gunneridae</taxon>
        <taxon>Pentapetalae</taxon>
        <taxon>asterids</taxon>
        <taxon>Ericales</taxon>
        <taxon>Ericaceae</taxon>
        <taxon>Ericoideae</taxon>
        <taxon>Rhodoreae</taxon>
        <taxon>Rhododendron</taxon>
    </lineage>
</organism>
<reference evidence="1" key="1">
    <citation type="submission" date="2022-02" db="EMBL/GenBank/DDBJ databases">
        <title>Plant Genome Project.</title>
        <authorList>
            <person name="Zhang R.-G."/>
        </authorList>
    </citation>
    <scope>NUCLEOTIDE SEQUENCE</scope>
    <source>
        <strain evidence="1">AT1</strain>
    </source>
</reference>
<accession>A0ACC0Q0S2</accession>
<protein>
    <submittedName>
        <fullName evidence="1">Uncharacterized protein</fullName>
    </submittedName>
</protein>
<sequence length="338" mass="39213">MATSLPCSSLNEINKEERDERIKMVEKSYQRYREIISTLPNINGWIGEDMRLYEGFWYRTNHALEGVMCVQEHFKARSDDILLISAPKSGTTWLKSLVFAIMKRACYTNSTHPLLTTNPHDCVPCLELKLFKRSPVADVDDLPSPRIFSTHIPYTSLPESILYSGCKIVYICRDPKDVLISLRYFLAKSKPSTELPPLSFEEVFELFTKGISSYGPIWDHVQGYHKASLECPHRFFFITYEEMKRHTLVNVKRLAEFLEQPFSMVEEREYAVEEIINLCSIDTLKKLEVNKSGLRNSYFPNDAFFRKGEIGDWRNHLTPQMAESIDQITNEKLPGIFD</sequence>
<keyword evidence="2" id="KW-1185">Reference proteome</keyword>
<dbReference type="EMBL" id="CM046388">
    <property type="protein sequence ID" value="KAI8571330.1"/>
    <property type="molecule type" value="Genomic_DNA"/>
</dbReference>
<comment type="caution">
    <text evidence="1">The sequence shown here is derived from an EMBL/GenBank/DDBJ whole genome shotgun (WGS) entry which is preliminary data.</text>
</comment>
<evidence type="ECO:0000313" key="1">
    <source>
        <dbReference type="EMBL" id="KAI8571330.1"/>
    </source>
</evidence>